<dbReference type="EMBL" id="MU825908">
    <property type="protein sequence ID" value="KAJ7383013.1"/>
    <property type="molecule type" value="Genomic_DNA"/>
</dbReference>
<reference evidence="2" key="1">
    <citation type="submission" date="2023-01" db="EMBL/GenBank/DDBJ databases">
        <title>Genome assembly of the deep-sea coral Lophelia pertusa.</title>
        <authorList>
            <person name="Herrera S."/>
            <person name="Cordes E."/>
        </authorList>
    </citation>
    <scope>NUCLEOTIDE SEQUENCE</scope>
    <source>
        <strain evidence="2">USNM1676648</strain>
        <tissue evidence="2">Polyp</tissue>
    </source>
</reference>
<sequence length="92" mass="9959">MAQILYTAIICAVIVKYGSLAVKNLSSGPYTGKSYSAQGVFETNKRLANSKNVESIGDFPCNIDECHSTENSLPVAHDHAGTQKPEKTTNQR</sequence>
<dbReference type="Proteomes" id="UP001163046">
    <property type="component" value="Unassembled WGS sequence"/>
</dbReference>
<dbReference type="AlphaFoldDB" id="A0A9W9ZJQ9"/>
<comment type="caution">
    <text evidence="2">The sequence shown here is derived from an EMBL/GenBank/DDBJ whole genome shotgun (WGS) entry which is preliminary data.</text>
</comment>
<name>A0A9W9ZJQ9_9CNID</name>
<organism evidence="2 3">
    <name type="scientific">Desmophyllum pertusum</name>
    <dbReference type="NCBI Taxonomy" id="174260"/>
    <lineage>
        <taxon>Eukaryota</taxon>
        <taxon>Metazoa</taxon>
        <taxon>Cnidaria</taxon>
        <taxon>Anthozoa</taxon>
        <taxon>Hexacorallia</taxon>
        <taxon>Scleractinia</taxon>
        <taxon>Caryophylliina</taxon>
        <taxon>Caryophylliidae</taxon>
        <taxon>Desmophyllum</taxon>
    </lineage>
</organism>
<accession>A0A9W9ZJQ9</accession>
<feature type="region of interest" description="Disordered" evidence="1">
    <location>
        <begin position="72"/>
        <end position="92"/>
    </location>
</feature>
<keyword evidence="3" id="KW-1185">Reference proteome</keyword>
<gene>
    <name evidence="2" type="ORF">OS493_031183</name>
</gene>
<evidence type="ECO:0000256" key="1">
    <source>
        <dbReference type="SAM" id="MobiDB-lite"/>
    </source>
</evidence>
<evidence type="ECO:0000313" key="2">
    <source>
        <dbReference type="EMBL" id="KAJ7383013.1"/>
    </source>
</evidence>
<proteinExistence type="predicted"/>
<evidence type="ECO:0000313" key="3">
    <source>
        <dbReference type="Proteomes" id="UP001163046"/>
    </source>
</evidence>
<feature type="compositionally biased region" description="Basic and acidic residues" evidence="1">
    <location>
        <begin position="76"/>
        <end position="92"/>
    </location>
</feature>
<protein>
    <submittedName>
        <fullName evidence="2">Uncharacterized protein</fullName>
    </submittedName>
</protein>